<dbReference type="Proteomes" id="UP000785613">
    <property type="component" value="Unassembled WGS sequence"/>
</dbReference>
<organism evidence="1 2">
    <name type="scientific">Massilia rubra</name>
    <dbReference type="NCBI Taxonomy" id="2607910"/>
    <lineage>
        <taxon>Bacteria</taxon>
        <taxon>Pseudomonadati</taxon>
        <taxon>Pseudomonadota</taxon>
        <taxon>Betaproteobacteria</taxon>
        <taxon>Burkholderiales</taxon>
        <taxon>Oxalobacteraceae</taxon>
        <taxon>Telluria group</taxon>
        <taxon>Massilia</taxon>
    </lineage>
</organism>
<keyword evidence="2" id="KW-1185">Reference proteome</keyword>
<dbReference type="PROSITE" id="PS51257">
    <property type="entry name" value="PROKAR_LIPOPROTEIN"/>
    <property type="match status" value="1"/>
</dbReference>
<dbReference type="EMBL" id="VUYU01000013">
    <property type="protein sequence ID" value="NHZ35690.1"/>
    <property type="molecule type" value="Genomic_DNA"/>
</dbReference>
<evidence type="ECO:0000313" key="1">
    <source>
        <dbReference type="EMBL" id="NHZ35690.1"/>
    </source>
</evidence>
<protein>
    <recommendedName>
        <fullName evidence="3">Lipoprotein</fullName>
    </recommendedName>
</protein>
<proteinExistence type="predicted"/>
<sequence>MKTIYLTALTAAVLAGCSGNPPPPAWKGNAGSALASFSDAYLRGESGIAATEFARARAEMASTGRPDLVAHAELVRCATRVASMEYDTCPAFEALAQDATPAERAYAAYLAGRWDGLDAGLLPEQHRAVVASARASDGKSVLAPIADPLARLVAAGVLMRQARIAPADMVVATDTASEQGWRRPLLTWLGVSLKRAQAAGDTLEAARLQRRIDLAGATPPPAP</sequence>
<evidence type="ECO:0008006" key="3">
    <source>
        <dbReference type="Google" id="ProtNLM"/>
    </source>
</evidence>
<name>A0ABX0LMV8_9BURK</name>
<accession>A0ABX0LMV8</accession>
<dbReference type="RefSeq" id="WP_167227146.1">
    <property type="nucleotide sequence ID" value="NZ_VUYU01000013.1"/>
</dbReference>
<gene>
    <name evidence="1" type="ORF">F0185_19175</name>
</gene>
<reference evidence="1 2" key="1">
    <citation type="submission" date="2019-09" db="EMBL/GenBank/DDBJ databases">
        <title>Taxonomy of Antarctic Massilia spp.: description of Massilia rubra sp. nov., Massilia aquatica sp. nov., Massilia mucilaginosa sp. nov., Massilia frigida sp. nov. isolated from streams, lakes and regoliths.</title>
        <authorList>
            <person name="Holochova P."/>
            <person name="Sedlacek I."/>
            <person name="Kralova S."/>
            <person name="Maslanova I."/>
            <person name="Busse H.-J."/>
            <person name="Stankova E."/>
            <person name="Vrbovska V."/>
            <person name="Kovarovic V."/>
            <person name="Bartak M."/>
            <person name="Svec P."/>
            <person name="Pantucek R."/>
        </authorList>
    </citation>
    <scope>NUCLEOTIDE SEQUENCE [LARGE SCALE GENOMIC DNA]</scope>
    <source>
        <strain evidence="1 2">CCM 8692</strain>
    </source>
</reference>
<evidence type="ECO:0000313" key="2">
    <source>
        <dbReference type="Proteomes" id="UP000785613"/>
    </source>
</evidence>
<comment type="caution">
    <text evidence="1">The sequence shown here is derived from an EMBL/GenBank/DDBJ whole genome shotgun (WGS) entry which is preliminary data.</text>
</comment>